<sequence length="239" mass="26577">MVAIHELLTTKQEPAGAATQRRGAFIVLEGLDRSGKTTQVKLLEQRFVELNKPVKTVRFPDRTTLIGQMIDGYLRSNVEMDDHAIHLLFSANRWEAAGRIKALLARGVNVIADRYFHSGVVYSAAKGNPALGMEWARAPEVGLPRPDMVVFLDLAPGEAERRGGWGEEKYERGSMQRRVRELFRELGTRELGDGSGEREVLVLDAGESVEGVAEAIWATIRGRVEEVERGERGELKTVV</sequence>
<evidence type="ECO:0000259" key="10">
    <source>
        <dbReference type="Pfam" id="PF02223"/>
    </source>
</evidence>
<evidence type="ECO:0000256" key="1">
    <source>
        <dbReference type="ARBA" id="ARBA00004992"/>
    </source>
</evidence>
<dbReference type="NCBIfam" id="TIGR00041">
    <property type="entry name" value="DTMP_kinase"/>
    <property type="match status" value="1"/>
</dbReference>
<gene>
    <name evidence="11" type="ORF">CSOL1703_00011801</name>
</gene>
<dbReference type="Pfam" id="PF02223">
    <property type="entry name" value="Thymidylate_kin"/>
    <property type="match status" value="1"/>
</dbReference>
<dbReference type="GO" id="GO:0006235">
    <property type="term" value="P:dTTP biosynthetic process"/>
    <property type="evidence" value="ECO:0007669"/>
    <property type="project" value="TreeGrafter"/>
</dbReference>
<evidence type="ECO:0000256" key="4">
    <source>
        <dbReference type="ARBA" id="ARBA00017144"/>
    </source>
</evidence>
<dbReference type="SUPFAM" id="SSF52540">
    <property type="entry name" value="P-loop containing nucleoside triphosphate hydrolases"/>
    <property type="match status" value="1"/>
</dbReference>
<evidence type="ECO:0000256" key="3">
    <source>
        <dbReference type="ARBA" id="ARBA00012980"/>
    </source>
</evidence>
<keyword evidence="7" id="KW-0547">Nucleotide-binding</keyword>
<dbReference type="GO" id="GO:0006227">
    <property type="term" value="P:dUDP biosynthetic process"/>
    <property type="evidence" value="ECO:0007669"/>
    <property type="project" value="TreeGrafter"/>
</dbReference>
<keyword evidence="12" id="KW-1185">Reference proteome</keyword>
<proteinExistence type="inferred from homology"/>
<dbReference type="Proteomes" id="UP000775872">
    <property type="component" value="Unassembled WGS sequence"/>
</dbReference>
<comment type="pathway">
    <text evidence="1">Pyrimidine metabolism; dTTP biosynthesis.</text>
</comment>
<evidence type="ECO:0000313" key="11">
    <source>
        <dbReference type="EMBL" id="CAH0046074.1"/>
    </source>
</evidence>
<dbReference type="GO" id="GO:0005634">
    <property type="term" value="C:nucleus"/>
    <property type="evidence" value="ECO:0007669"/>
    <property type="project" value="TreeGrafter"/>
</dbReference>
<comment type="similarity">
    <text evidence="2">Belongs to the thymidylate kinase family.</text>
</comment>
<dbReference type="PANTHER" id="PTHR10344:SF1">
    <property type="entry name" value="THYMIDYLATE KINASE"/>
    <property type="match status" value="1"/>
</dbReference>
<dbReference type="Gene3D" id="3.40.50.300">
    <property type="entry name" value="P-loop containing nucleotide triphosphate hydrolases"/>
    <property type="match status" value="1"/>
</dbReference>
<dbReference type="OrthoDB" id="425602at2759"/>
<dbReference type="InterPro" id="IPR018094">
    <property type="entry name" value="Thymidylate_kinase"/>
</dbReference>
<dbReference type="GO" id="GO:0005524">
    <property type="term" value="F:ATP binding"/>
    <property type="evidence" value="ECO:0007669"/>
    <property type="project" value="UniProtKB-KW"/>
</dbReference>
<reference evidence="11 12" key="2">
    <citation type="submission" date="2021-10" db="EMBL/GenBank/DDBJ databases">
        <authorList>
            <person name="Piombo E."/>
        </authorList>
    </citation>
    <scope>NUCLEOTIDE SEQUENCE [LARGE SCALE GENOMIC DNA]</scope>
</reference>
<reference evidence="12" key="1">
    <citation type="submission" date="2019-06" db="EMBL/GenBank/DDBJ databases">
        <authorList>
            <person name="Broberg M."/>
        </authorList>
    </citation>
    <scope>NUCLEOTIDE SEQUENCE [LARGE SCALE GENOMIC DNA]</scope>
</reference>
<dbReference type="InterPro" id="IPR027417">
    <property type="entry name" value="P-loop_NTPase"/>
</dbReference>
<dbReference type="FunFam" id="3.40.50.300:FF:000679">
    <property type="entry name" value="Thymidylate kinase"/>
    <property type="match status" value="1"/>
</dbReference>
<dbReference type="CDD" id="cd01672">
    <property type="entry name" value="TMPK"/>
    <property type="match status" value="1"/>
</dbReference>
<evidence type="ECO:0000256" key="5">
    <source>
        <dbReference type="ARBA" id="ARBA00022679"/>
    </source>
</evidence>
<dbReference type="EC" id="2.7.4.9" evidence="3"/>
<evidence type="ECO:0000256" key="7">
    <source>
        <dbReference type="ARBA" id="ARBA00022741"/>
    </source>
</evidence>
<dbReference type="GO" id="GO:0004798">
    <property type="term" value="F:dTMP kinase activity"/>
    <property type="evidence" value="ECO:0007669"/>
    <property type="project" value="UniProtKB-EC"/>
</dbReference>
<dbReference type="PANTHER" id="PTHR10344">
    <property type="entry name" value="THYMIDYLATE KINASE"/>
    <property type="match status" value="1"/>
</dbReference>
<dbReference type="GO" id="GO:0004550">
    <property type="term" value="F:nucleoside diphosphate kinase activity"/>
    <property type="evidence" value="ECO:0007669"/>
    <property type="project" value="TreeGrafter"/>
</dbReference>
<dbReference type="AlphaFoldDB" id="A0A9N9WAE0"/>
<keyword evidence="8" id="KW-0418">Kinase</keyword>
<dbReference type="EMBL" id="CABFOC020000014">
    <property type="protein sequence ID" value="CAH0046074.1"/>
    <property type="molecule type" value="Genomic_DNA"/>
</dbReference>
<dbReference type="GO" id="GO:0006233">
    <property type="term" value="P:dTDP biosynthetic process"/>
    <property type="evidence" value="ECO:0007669"/>
    <property type="project" value="InterPro"/>
</dbReference>
<keyword evidence="9" id="KW-0067">ATP-binding</keyword>
<organism evidence="11 12">
    <name type="scientific">Clonostachys solani</name>
    <dbReference type="NCBI Taxonomy" id="160281"/>
    <lineage>
        <taxon>Eukaryota</taxon>
        <taxon>Fungi</taxon>
        <taxon>Dikarya</taxon>
        <taxon>Ascomycota</taxon>
        <taxon>Pezizomycotina</taxon>
        <taxon>Sordariomycetes</taxon>
        <taxon>Hypocreomycetidae</taxon>
        <taxon>Hypocreales</taxon>
        <taxon>Bionectriaceae</taxon>
        <taxon>Clonostachys</taxon>
    </lineage>
</organism>
<feature type="domain" description="Thymidylate kinase-like" evidence="10">
    <location>
        <begin position="28"/>
        <end position="216"/>
    </location>
</feature>
<keyword evidence="5" id="KW-0808">Transferase</keyword>
<dbReference type="GO" id="GO:0005829">
    <property type="term" value="C:cytosol"/>
    <property type="evidence" value="ECO:0007669"/>
    <property type="project" value="TreeGrafter"/>
</dbReference>
<evidence type="ECO:0000313" key="12">
    <source>
        <dbReference type="Proteomes" id="UP000775872"/>
    </source>
</evidence>
<dbReference type="InterPro" id="IPR039430">
    <property type="entry name" value="Thymidylate_kin-like_dom"/>
</dbReference>
<name>A0A9N9WAE0_9HYPO</name>
<evidence type="ECO:0000256" key="6">
    <source>
        <dbReference type="ARBA" id="ARBA00022727"/>
    </source>
</evidence>
<evidence type="ECO:0000256" key="9">
    <source>
        <dbReference type="ARBA" id="ARBA00022840"/>
    </source>
</evidence>
<keyword evidence="6" id="KW-0545">Nucleotide biosynthesis</keyword>
<protein>
    <recommendedName>
        <fullName evidence="4">Thymidylate kinase</fullName>
        <ecNumber evidence="3">2.7.4.9</ecNumber>
    </recommendedName>
</protein>
<evidence type="ECO:0000256" key="8">
    <source>
        <dbReference type="ARBA" id="ARBA00022777"/>
    </source>
</evidence>
<dbReference type="HAMAP" id="MF_00165">
    <property type="entry name" value="Thymidylate_kinase"/>
    <property type="match status" value="1"/>
</dbReference>
<evidence type="ECO:0000256" key="2">
    <source>
        <dbReference type="ARBA" id="ARBA00009776"/>
    </source>
</evidence>
<comment type="caution">
    <text evidence="11">The sequence shown here is derived from an EMBL/GenBank/DDBJ whole genome shotgun (WGS) entry which is preliminary data.</text>
</comment>
<accession>A0A9N9WAE0</accession>